<dbReference type="OrthoDB" id="5139510at2759"/>
<reference evidence="2" key="1">
    <citation type="submission" date="2017-12" db="EMBL/GenBank/DDBJ databases">
        <authorList>
            <consortium name="DOE Joint Genome Institute"/>
            <person name="Mondo S.J."/>
            <person name="Kjaerbolling I."/>
            <person name="Vesth T.C."/>
            <person name="Frisvad J.C."/>
            <person name="Nybo J.L."/>
            <person name="Theobald S."/>
            <person name="Kuo A."/>
            <person name="Bowyer P."/>
            <person name="Matsuda Y."/>
            <person name="Lyhne E.K."/>
            <person name="Kogle M.E."/>
            <person name="Clum A."/>
            <person name="Lipzen A."/>
            <person name="Salamov A."/>
            <person name="Ngan C.Y."/>
            <person name="Daum C."/>
            <person name="Chiniquy J."/>
            <person name="Barry K."/>
            <person name="LaButti K."/>
            <person name="Haridas S."/>
            <person name="Simmons B.A."/>
            <person name="Magnuson J.K."/>
            <person name="Mortensen U.H."/>
            <person name="Larsen T.O."/>
            <person name="Grigoriev I.V."/>
            <person name="Baker S.E."/>
            <person name="Andersen M.R."/>
            <person name="Nordberg H.P."/>
            <person name="Cantor M.N."/>
            <person name="Hua S.X."/>
        </authorList>
    </citation>
    <scope>NUCLEOTIDE SEQUENCE [LARGE SCALE GENOMIC DNA]</scope>
    <source>
        <strain evidence="2">IBT 19404</strain>
    </source>
</reference>
<keyword evidence="2" id="KW-1185">Reference proteome</keyword>
<evidence type="ECO:0000313" key="2">
    <source>
        <dbReference type="Proteomes" id="UP000235023"/>
    </source>
</evidence>
<gene>
    <name evidence="1" type="ORF">BDW42DRAFT_199689</name>
</gene>
<protein>
    <recommendedName>
        <fullName evidence="3">F-box domain-containing protein</fullName>
    </recommendedName>
</protein>
<dbReference type="EMBL" id="KZ559673">
    <property type="protein sequence ID" value="PLN74924.1"/>
    <property type="molecule type" value="Genomic_DNA"/>
</dbReference>
<dbReference type="Proteomes" id="UP000235023">
    <property type="component" value="Unassembled WGS sequence"/>
</dbReference>
<evidence type="ECO:0008006" key="3">
    <source>
        <dbReference type="Google" id="ProtNLM"/>
    </source>
</evidence>
<dbReference type="AlphaFoldDB" id="A0A2J5HDN3"/>
<sequence>MPISDLPDEILAMIIDFASLQSPQLDFDIVLRSYSFARELALIRTLEFGVDVICDQSSGLSRLDDVQIGLPWSLIRSVGQHLRELAHLQLQGYFSRLNLRDVVKYVPLTSLEVLQVKRAGEIEFGAACVEPEDYRTAPFKRLDFYDISASPDTVNQLIQWSKELVSFSLEQSLIYGADLPMLHSWLSSHRDTLKEIKIDSVSVKDTGTLFNAAHFPNLETFQLPRWVMGPVEENRDRPVLKWSPDQADLLLGPKLYTFTWLFEDDGIHRLEWHEFSDQEESWLRSLMKEAIARKSALRKIRIQFYPDMESAQPQEYPWDRMDDLREEFEPYGLTLEYCDPPVTKSEWQVMFDESFNPFDVSSEPSDTEA</sequence>
<evidence type="ECO:0000313" key="1">
    <source>
        <dbReference type="EMBL" id="PLN74924.1"/>
    </source>
</evidence>
<accession>A0A2J5HDN3</accession>
<name>A0A2J5HDN3_9EURO</name>
<organism evidence="1 2">
    <name type="scientific">Aspergillus taichungensis</name>
    <dbReference type="NCBI Taxonomy" id="482145"/>
    <lineage>
        <taxon>Eukaryota</taxon>
        <taxon>Fungi</taxon>
        <taxon>Dikarya</taxon>
        <taxon>Ascomycota</taxon>
        <taxon>Pezizomycotina</taxon>
        <taxon>Eurotiomycetes</taxon>
        <taxon>Eurotiomycetidae</taxon>
        <taxon>Eurotiales</taxon>
        <taxon>Aspergillaceae</taxon>
        <taxon>Aspergillus</taxon>
        <taxon>Aspergillus subgen. Circumdati</taxon>
    </lineage>
</organism>
<proteinExistence type="predicted"/>